<dbReference type="Pfam" id="PF00385">
    <property type="entry name" value="Chromo"/>
    <property type="match status" value="1"/>
</dbReference>
<feature type="domain" description="Chromo" evidence="2">
    <location>
        <begin position="212"/>
        <end position="276"/>
    </location>
</feature>
<comment type="caution">
    <text evidence="3">The sequence shown here is derived from an EMBL/GenBank/DDBJ whole genome shotgun (WGS) entry which is preliminary data.</text>
</comment>
<evidence type="ECO:0000256" key="1">
    <source>
        <dbReference type="SAM" id="MobiDB-lite"/>
    </source>
</evidence>
<keyword evidence="4" id="KW-1185">Reference proteome</keyword>
<dbReference type="PROSITE" id="PS50013">
    <property type="entry name" value="CHROMO_2"/>
    <property type="match status" value="1"/>
</dbReference>
<dbReference type="InterPro" id="IPR023780">
    <property type="entry name" value="Chromo_domain"/>
</dbReference>
<protein>
    <recommendedName>
        <fullName evidence="2">Chromo domain-containing protein</fullName>
    </recommendedName>
</protein>
<dbReference type="Gene3D" id="2.40.50.40">
    <property type="match status" value="1"/>
</dbReference>
<feature type="compositionally biased region" description="Basic and acidic residues" evidence="1">
    <location>
        <begin position="174"/>
        <end position="187"/>
    </location>
</feature>
<dbReference type="InterPro" id="IPR016197">
    <property type="entry name" value="Chromo-like_dom_sf"/>
</dbReference>
<dbReference type="Proteomes" id="UP001515480">
    <property type="component" value="Unassembled WGS sequence"/>
</dbReference>
<name>A0AB34J6E8_PRYPA</name>
<dbReference type="EMBL" id="JBGBPQ010000012">
    <property type="protein sequence ID" value="KAL1514963.1"/>
    <property type="molecule type" value="Genomic_DNA"/>
</dbReference>
<dbReference type="CDD" id="cd00024">
    <property type="entry name" value="CD_CSD"/>
    <property type="match status" value="1"/>
</dbReference>
<sequence>MLTVLLKEFQKTHCILDPYKVEVFKGCWHAKLRALKAENDGELPDDKVAELYANYKCKFGCPPPRTPASVFVDMFEVPRPKMTGAGKYDSFEATYGTPTPLDLPPLKPGATKEIAPPGVFEKDKVQGTIPCVSCARMRCVYVKTKLSPTSMAILLEALEVNKSSYSCVPNANNHQDRASAGRKRMVEDSSEEDEGFSAEEEELLQEDCDEPDEPEFFLKTVHDVRLSGRRLEYLVEWEDWPNVEDFTWEPTAHLPGHKDLLHEFKSKWISEGKPWPRT</sequence>
<accession>A0AB34J6E8</accession>
<evidence type="ECO:0000313" key="4">
    <source>
        <dbReference type="Proteomes" id="UP001515480"/>
    </source>
</evidence>
<organism evidence="3 4">
    <name type="scientific">Prymnesium parvum</name>
    <name type="common">Toxic golden alga</name>
    <dbReference type="NCBI Taxonomy" id="97485"/>
    <lineage>
        <taxon>Eukaryota</taxon>
        <taxon>Haptista</taxon>
        <taxon>Haptophyta</taxon>
        <taxon>Prymnesiophyceae</taxon>
        <taxon>Prymnesiales</taxon>
        <taxon>Prymnesiaceae</taxon>
        <taxon>Prymnesium</taxon>
    </lineage>
</organism>
<feature type="compositionally biased region" description="Acidic residues" evidence="1">
    <location>
        <begin position="188"/>
        <end position="202"/>
    </location>
</feature>
<feature type="region of interest" description="Disordered" evidence="1">
    <location>
        <begin position="168"/>
        <end position="202"/>
    </location>
</feature>
<dbReference type="SUPFAM" id="SSF54160">
    <property type="entry name" value="Chromo domain-like"/>
    <property type="match status" value="1"/>
</dbReference>
<reference evidence="3 4" key="1">
    <citation type="journal article" date="2024" name="Science">
        <title>Giant polyketide synthase enzymes in the biosynthesis of giant marine polyether toxins.</title>
        <authorList>
            <person name="Fallon T.R."/>
            <person name="Shende V.V."/>
            <person name="Wierzbicki I.H."/>
            <person name="Pendleton A.L."/>
            <person name="Watervoot N.F."/>
            <person name="Auber R.P."/>
            <person name="Gonzalez D.J."/>
            <person name="Wisecaver J.H."/>
            <person name="Moore B.S."/>
        </authorList>
    </citation>
    <scope>NUCLEOTIDE SEQUENCE [LARGE SCALE GENOMIC DNA]</scope>
    <source>
        <strain evidence="3 4">12B1</strain>
    </source>
</reference>
<evidence type="ECO:0000259" key="2">
    <source>
        <dbReference type="PROSITE" id="PS50013"/>
    </source>
</evidence>
<evidence type="ECO:0000313" key="3">
    <source>
        <dbReference type="EMBL" id="KAL1514963.1"/>
    </source>
</evidence>
<proteinExistence type="predicted"/>
<dbReference type="InterPro" id="IPR000953">
    <property type="entry name" value="Chromo/chromo_shadow_dom"/>
</dbReference>
<dbReference type="AlphaFoldDB" id="A0AB34J6E8"/>
<gene>
    <name evidence="3" type="ORF">AB1Y20_004039</name>
</gene>